<dbReference type="InterPro" id="IPR007329">
    <property type="entry name" value="FMN-bd"/>
</dbReference>
<keyword evidence="6" id="KW-1133">Transmembrane helix</keyword>
<keyword evidence="4 6" id="KW-0288">FMN</keyword>
<comment type="function">
    <text evidence="6">Part of a membrane-bound complex that couples electron transfer with translocation of ions across the membrane.</text>
</comment>
<dbReference type="Pfam" id="PF04205">
    <property type="entry name" value="FMN_bind"/>
    <property type="match status" value="1"/>
</dbReference>
<dbReference type="InterPro" id="IPR010209">
    <property type="entry name" value="Ion_transpt_RnfG/RsxG"/>
</dbReference>
<evidence type="ECO:0000313" key="9">
    <source>
        <dbReference type="Proteomes" id="UP000249005"/>
    </source>
</evidence>
<feature type="domain" description="FMN-binding" evidence="7">
    <location>
        <begin position="100"/>
        <end position="192"/>
    </location>
</feature>
<dbReference type="NCBIfam" id="NF002519">
    <property type="entry name" value="PRK01908.1"/>
    <property type="match status" value="1"/>
</dbReference>
<dbReference type="GO" id="GO:0010181">
    <property type="term" value="F:FMN binding"/>
    <property type="evidence" value="ECO:0007669"/>
    <property type="project" value="InterPro"/>
</dbReference>
<comment type="subcellular location">
    <subcellularLocation>
        <location evidence="6">Cell inner membrane</location>
        <topology evidence="6">Single-pass membrane protein</topology>
    </subcellularLocation>
</comment>
<comment type="cofactor">
    <cofactor evidence="6">
        <name>FMN</name>
        <dbReference type="ChEBI" id="CHEBI:58210"/>
    </cofactor>
</comment>
<keyword evidence="1 6" id="KW-0813">Transport</keyword>
<keyword evidence="5 6" id="KW-0249">Electron transport</keyword>
<dbReference type="PANTHER" id="PTHR36118">
    <property type="entry name" value="ION-TRANSLOCATING OXIDOREDUCTASE COMPLEX SUBUNIT G"/>
    <property type="match status" value="1"/>
</dbReference>
<dbReference type="AlphaFoldDB" id="A0A2X4V6W4"/>
<dbReference type="GO" id="GO:0009055">
    <property type="term" value="F:electron transfer activity"/>
    <property type="evidence" value="ECO:0007669"/>
    <property type="project" value="InterPro"/>
</dbReference>
<dbReference type="HAMAP" id="MF_00479">
    <property type="entry name" value="RsxG_RnfG"/>
    <property type="match status" value="1"/>
</dbReference>
<dbReference type="KEGG" id="lri:NCTC12151_01895"/>
<keyword evidence="6" id="KW-0997">Cell inner membrane</keyword>
<evidence type="ECO:0000256" key="1">
    <source>
        <dbReference type="ARBA" id="ARBA00022448"/>
    </source>
</evidence>
<keyword evidence="6" id="KW-1003">Cell membrane</keyword>
<evidence type="ECO:0000313" key="8">
    <source>
        <dbReference type="EMBL" id="SQI41020.1"/>
    </source>
</evidence>
<evidence type="ECO:0000256" key="5">
    <source>
        <dbReference type="ARBA" id="ARBA00022982"/>
    </source>
</evidence>
<evidence type="ECO:0000259" key="7">
    <source>
        <dbReference type="SMART" id="SM00900"/>
    </source>
</evidence>
<dbReference type="PANTHER" id="PTHR36118:SF1">
    <property type="entry name" value="ION-TRANSLOCATING OXIDOREDUCTASE COMPLEX SUBUNIT G"/>
    <property type="match status" value="1"/>
</dbReference>
<keyword evidence="9" id="KW-1185">Reference proteome</keyword>
<dbReference type="PIRSF" id="PIRSF006091">
    <property type="entry name" value="E_trnsport_RnfG"/>
    <property type="match status" value="1"/>
</dbReference>
<gene>
    <name evidence="6" type="primary">rnfG</name>
    <name evidence="8" type="ORF">NCTC12151_01895</name>
</gene>
<comment type="subunit">
    <text evidence="6">The complex is composed of six subunits: RnfA, RnfB, RnfC, RnfD, RnfE and RnfG.</text>
</comment>
<feature type="modified residue" description="FMN phosphoryl threonine" evidence="6">
    <location>
        <position position="175"/>
    </location>
</feature>
<organism evidence="8 9">
    <name type="scientific">Leminorella richardii</name>
    <dbReference type="NCBI Taxonomy" id="158841"/>
    <lineage>
        <taxon>Bacteria</taxon>
        <taxon>Pseudomonadati</taxon>
        <taxon>Pseudomonadota</taxon>
        <taxon>Gammaproteobacteria</taxon>
        <taxon>Enterobacterales</taxon>
        <taxon>Budviciaceae</taxon>
        <taxon>Leminorella</taxon>
    </lineage>
</organism>
<dbReference type="EMBL" id="LS483470">
    <property type="protein sequence ID" value="SQI41020.1"/>
    <property type="molecule type" value="Genomic_DNA"/>
</dbReference>
<evidence type="ECO:0000256" key="4">
    <source>
        <dbReference type="ARBA" id="ARBA00022643"/>
    </source>
</evidence>
<keyword evidence="6" id="KW-0812">Transmembrane</keyword>
<name>A0A2X4V6W4_9GAMM</name>
<proteinExistence type="inferred from homology"/>
<dbReference type="GO" id="GO:0005886">
    <property type="term" value="C:plasma membrane"/>
    <property type="evidence" value="ECO:0007669"/>
    <property type="project" value="UniProtKB-SubCell"/>
</dbReference>
<dbReference type="SMART" id="SM00900">
    <property type="entry name" value="FMN_bind"/>
    <property type="match status" value="1"/>
</dbReference>
<comment type="similarity">
    <text evidence="6">Belongs to the RnfG family.</text>
</comment>
<keyword evidence="6" id="KW-1278">Translocase</keyword>
<evidence type="ECO:0000256" key="2">
    <source>
        <dbReference type="ARBA" id="ARBA00022553"/>
    </source>
</evidence>
<protein>
    <recommendedName>
        <fullName evidence="6">Ion-translocating oxidoreductase complex subunit G</fullName>
        <ecNumber evidence="6">7.-.-.-</ecNumber>
    </recommendedName>
    <alternativeName>
        <fullName evidence="6">Rnf electron transport complex subunit G</fullName>
    </alternativeName>
</protein>
<dbReference type="OrthoDB" id="9784165at2"/>
<dbReference type="RefSeq" id="WP_111740412.1">
    <property type="nucleotide sequence ID" value="NZ_LR698987.1"/>
</dbReference>
<dbReference type="Proteomes" id="UP000249005">
    <property type="component" value="Chromosome 1"/>
</dbReference>
<accession>A0A2X4V6W4</accession>
<evidence type="ECO:0000256" key="6">
    <source>
        <dbReference type="HAMAP-Rule" id="MF_00479"/>
    </source>
</evidence>
<keyword evidence="3 6" id="KW-0285">Flavoprotein</keyword>
<sequence>MLNTMKKHGLTLALYAALSTALTSGVYLLTKNIIDEQAAQQQKALFDDLLPPSIYDNTPQSECYIVTNEVLGNTTPHRLYLASKDGIPVAAIAEATAPDGYSGAIRLIVAADFNGTVLGVRTLEHHETPGLGDKIELRISDWITRFSGQVVNGEQDPRWAVRKDGGEFDQFTGATITPRAVVKAVKQTALYIQQHHVQFNALPHCEMKK</sequence>
<reference evidence="8 9" key="1">
    <citation type="submission" date="2018-06" db="EMBL/GenBank/DDBJ databases">
        <authorList>
            <consortium name="Pathogen Informatics"/>
            <person name="Doyle S."/>
        </authorList>
    </citation>
    <scope>NUCLEOTIDE SEQUENCE [LARGE SCALE GENOMIC DNA]</scope>
    <source>
        <strain evidence="8 9">NCTC12151</strain>
    </source>
</reference>
<keyword evidence="6" id="KW-0472">Membrane</keyword>
<keyword evidence="2 6" id="KW-0597">Phosphoprotein</keyword>
<dbReference type="EC" id="7.-.-.-" evidence="6"/>
<dbReference type="GO" id="GO:0022900">
    <property type="term" value="P:electron transport chain"/>
    <property type="evidence" value="ECO:0007669"/>
    <property type="project" value="UniProtKB-UniRule"/>
</dbReference>
<evidence type="ECO:0000256" key="3">
    <source>
        <dbReference type="ARBA" id="ARBA00022630"/>
    </source>
</evidence>
<dbReference type="NCBIfam" id="TIGR01947">
    <property type="entry name" value="rnfG"/>
    <property type="match status" value="1"/>
</dbReference>